<dbReference type="EMBL" id="MLQR01000033">
    <property type="protein sequence ID" value="OIJ12091.1"/>
    <property type="molecule type" value="Genomic_DNA"/>
</dbReference>
<comment type="caution">
    <text evidence="1">The sequence shown here is derived from an EMBL/GenBank/DDBJ whole genome shotgun (WGS) entry which is preliminary data.</text>
</comment>
<keyword evidence="2" id="KW-1185">Reference proteome</keyword>
<accession>A0A1S2LI63</accession>
<gene>
    <name evidence="1" type="ORF">BKP37_14520</name>
</gene>
<protein>
    <recommendedName>
        <fullName evidence="3">DUF3794 domain-containing protein</fullName>
    </recommendedName>
</protein>
<name>A0A1S2LI63_9BACI</name>
<dbReference type="Proteomes" id="UP000179524">
    <property type="component" value="Unassembled WGS sequence"/>
</dbReference>
<evidence type="ECO:0008006" key="3">
    <source>
        <dbReference type="Google" id="ProtNLM"/>
    </source>
</evidence>
<evidence type="ECO:0000313" key="2">
    <source>
        <dbReference type="Proteomes" id="UP000179524"/>
    </source>
</evidence>
<dbReference type="RefSeq" id="WP_071310335.1">
    <property type="nucleotide sequence ID" value="NZ_MLQR01000033.1"/>
</dbReference>
<sequence>MRKEKLCIRTPQIYDWVRRKVELPTIRFTELDHRDDCGCNKGENDPCKIITNSKSFLVKCFLSDANGDELNPTDKHAFNCFAYPIGQNISTTLPSGQVIDLQKVKVTISGFIVIEIINSFGFTICISIPIPFSTTQIFTLCLPEGTFPICEITSFKCTTDLVCSKKKFDHIDVCIKLYIDIQSITNIKLQIDGVSCTARSDIEIDLDDCPSDLPPSPCPKLSPS</sequence>
<reference evidence="1 2" key="1">
    <citation type="submission" date="2016-10" db="EMBL/GenBank/DDBJ databases">
        <title>Draft genome sequences of four alkaliphilic bacteria belonging to the Anaerobacillus genus.</title>
        <authorList>
            <person name="Bassil N.M."/>
            <person name="Lloyd J.R."/>
        </authorList>
    </citation>
    <scope>NUCLEOTIDE SEQUENCE [LARGE SCALE GENOMIC DNA]</scope>
    <source>
        <strain evidence="1 2">DSM 18345</strain>
    </source>
</reference>
<evidence type="ECO:0000313" key="1">
    <source>
        <dbReference type="EMBL" id="OIJ12091.1"/>
    </source>
</evidence>
<proteinExistence type="predicted"/>
<dbReference type="OrthoDB" id="2680078at2"/>
<organism evidence="1 2">
    <name type="scientific">Anaerobacillus alkalilacustris</name>
    <dbReference type="NCBI Taxonomy" id="393763"/>
    <lineage>
        <taxon>Bacteria</taxon>
        <taxon>Bacillati</taxon>
        <taxon>Bacillota</taxon>
        <taxon>Bacilli</taxon>
        <taxon>Bacillales</taxon>
        <taxon>Bacillaceae</taxon>
        <taxon>Anaerobacillus</taxon>
    </lineage>
</organism>
<dbReference type="AlphaFoldDB" id="A0A1S2LI63"/>